<dbReference type="Gene3D" id="3.30.70.1430">
    <property type="entry name" value="Multidrug efflux transporter AcrB pore domain"/>
    <property type="match status" value="1"/>
</dbReference>
<accession>A0A0F8YTL6</accession>
<dbReference type="EMBL" id="LAZR01064487">
    <property type="protein sequence ID" value="KKK57419.1"/>
    <property type="molecule type" value="Genomic_DNA"/>
</dbReference>
<reference evidence="2" key="1">
    <citation type="journal article" date="2015" name="Nature">
        <title>Complex archaea that bridge the gap between prokaryotes and eukaryotes.</title>
        <authorList>
            <person name="Spang A."/>
            <person name="Saw J.H."/>
            <person name="Jorgensen S.L."/>
            <person name="Zaremba-Niedzwiedzka K."/>
            <person name="Martijn J."/>
            <person name="Lind A.E."/>
            <person name="van Eijk R."/>
            <person name="Schleper C."/>
            <person name="Guy L."/>
            <person name="Ettema T.J."/>
        </authorList>
    </citation>
    <scope>NUCLEOTIDE SEQUENCE</scope>
</reference>
<dbReference type="Pfam" id="PF00873">
    <property type="entry name" value="ACR_tran"/>
    <property type="match status" value="2"/>
</dbReference>
<organism evidence="2">
    <name type="scientific">marine sediment metagenome</name>
    <dbReference type="NCBI Taxonomy" id="412755"/>
    <lineage>
        <taxon>unclassified sequences</taxon>
        <taxon>metagenomes</taxon>
        <taxon>ecological metagenomes</taxon>
    </lineage>
</organism>
<evidence type="ECO:0008006" key="3">
    <source>
        <dbReference type="Google" id="ProtNLM"/>
    </source>
</evidence>
<evidence type="ECO:0000256" key="1">
    <source>
        <dbReference type="SAM" id="Phobius"/>
    </source>
</evidence>
<proteinExistence type="predicted"/>
<dbReference type="GO" id="GO:0042910">
    <property type="term" value="F:xenobiotic transmembrane transporter activity"/>
    <property type="evidence" value="ECO:0007669"/>
    <property type="project" value="TreeGrafter"/>
</dbReference>
<dbReference type="InterPro" id="IPR001036">
    <property type="entry name" value="Acrflvin-R"/>
</dbReference>
<gene>
    <name evidence="2" type="ORF">LCGC14_3054650</name>
</gene>
<dbReference type="PRINTS" id="PR00702">
    <property type="entry name" value="ACRIFLAVINRP"/>
</dbReference>
<sequence>VIIITIDPDVKDSDQVKTDVREAVGRVTEFPDEVTESPSILDIKTSIIPIIEVGITGDLPYDQMREIAKQFEKKLKAVPGVSHLDSYGYRAKEVKVQVVPSAMDRFQIPLRDVIAAIQARNIRMTGGTFESFTSEKNVVTLAQFRKPSEVGNVIIRSSFEGPLIRVRDLAIVKEDFEDEVIISHMEGKKAISFIVYKNENADIIRTSKAIKKLIKQESSRYMYAPEKELAGADLVKYQINRFVKRYIKGEKEEVTKIFWLKYGNVRIMYSDDQAPYVEISLQIVYRNGAIGLILVVLVLSIFLNLRTAFWVAIGIPVAMLGTFFVLPFFDSFLDSISLMALILVVGIIVDDGII</sequence>
<dbReference type="Gene3D" id="3.30.70.1320">
    <property type="entry name" value="Multidrug efflux transporter AcrB pore domain like"/>
    <property type="match status" value="2"/>
</dbReference>
<evidence type="ECO:0000313" key="2">
    <source>
        <dbReference type="EMBL" id="KKK57419.1"/>
    </source>
</evidence>
<dbReference type="SUPFAM" id="SSF82693">
    <property type="entry name" value="Multidrug efflux transporter AcrB pore domain, PN1, PN2, PC1 and PC2 subdomains"/>
    <property type="match status" value="1"/>
</dbReference>
<feature type="transmembrane region" description="Helical" evidence="1">
    <location>
        <begin position="283"/>
        <end position="302"/>
    </location>
</feature>
<dbReference type="GO" id="GO:0005886">
    <property type="term" value="C:plasma membrane"/>
    <property type="evidence" value="ECO:0007669"/>
    <property type="project" value="TreeGrafter"/>
</dbReference>
<protein>
    <recommendedName>
        <fullName evidence="3">Acriflavin resistance protein</fullName>
    </recommendedName>
</protein>
<dbReference type="SUPFAM" id="SSF82866">
    <property type="entry name" value="Multidrug efflux transporter AcrB transmembrane domain"/>
    <property type="match status" value="1"/>
</dbReference>
<feature type="non-terminal residue" evidence="2">
    <location>
        <position position="354"/>
    </location>
</feature>
<dbReference type="Gene3D" id="3.30.2090.10">
    <property type="entry name" value="Multidrug efflux transporter AcrB TolC docking domain, DN and DC subdomains"/>
    <property type="match status" value="1"/>
</dbReference>
<dbReference type="SUPFAM" id="SSF82714">
    <property type="entry name" value="Multidrug efflux transporter AcrB TolC docking domain, DN and DC subdomains"/>
    <property type="match status" value="1"/>
</dbReference>
<dbReference type="InterPro" id="IPR027463">
    <property type="entry name" value="AcrB_DN_DC_subdom"/>
</dbReference>
<dbReference type="AlphaFoldDB" id="A0A0F8YTL6"/>
<name>A0A0F8YTL6_9ZZZZ</name>
<dbReference type="Gene3D" id="1.20.1640.10">
    <property type="entry name" value="Multidrug efflux transporter AcrB transmembrane domain"/>
    <property type="match status" value="1"/>
</dbReference>
<keyword evidence="1" id="KW-0812">Transmembrane</keyword>
<comment type="caution">
    <text evidence="2">The sequence shown here is derived from an EMBL/GenBank/DDBJ whole genome shotgun (WGS) entry which is preliminary data.</text>
</comment>
<feature type="transmembrane region" description="Helical" evidence="1">
    <location>
        <begin position="309"/>
        <end position="329"/>
    </location>
</feature>
<keyword evidence="1" id="KW-1133">Transmembrane helix</keyword>
<feature type="non-terminal residue" evidence="2">
    <location>
        <position position="1"/>
    </location>
</feature>
<dbReference type="PANTHER" id="PTHR32063:SF33">
    <property type="entry name" value="RND SUPERFAMILY EFFLUX PUMP PERMEASE COMPONENT"/>
    <property type="match status" value="1"/>
</dbReference>
<keyword evidence="1" id="KW-0472">Membrane</keyword>
<dbReference type="PANTHER" id="PTHR32063">
    <property type="match status" value="1"/>
</dbReference>